<organism evidence="6 7">
    <name type="scientific">Nocardioides agariphilus</name>
    <dbReference type="NCBI Taxonomy" id="433664"/>
    <lineage>
        <taxon>Bacteria</taxon>
        <taxon>Bacillati</taxon>
        <taxon>Actinomycetota</taxon>
        <taxon>Actinomycetes</taxon>
        <taxon>Propionibacteriales</taxon>
        <taxon>Nocardioidaceae</taxon>
        <taxon>Nocardioides</taxon>
    </lineage>
</organism>
<name>A0A930VN29_9ACTN</name>
<dbReference type="Proteomes" id="UP000660668">
    <property type="component" value="Unassembled WGS sequence"/>
</dbReference>
<dbReference type="EMBL" id="JADKPO010000063">
    <property type="protein sequence ID" value="MBF4770554.1"/>
    <property type="molecule type" value="Genomic_DNA"/>
</dbReference>
<evidence type="ECO:0000256" key="4">
    <source>
        <dbReference type="ARBA" id="ARBA00022833"/>
    </source>
</evidence>
<keyword evidence="3" id="KW-0378">Hydrolase</keyword>
<evidence type="ECO:0000256" key="2">
    <source>
        <dbReference type="ARBA" id="ARBA00022723"/>
    </source>
</evidence>
<evidence type="ECO:0000256" key="1">
    <source>
        <dbReference type="ARBA" id="ARBA00007749"/>
    </source>
</evidence>
<dbReference type="PANTHER" id="PTHR42978:SF6">
    <property type="entry name" value="QUORUM-QUENCHING LACTONASE YTNP-RELATED"/>
    <property type="match status" value="1"/>
</dbReference>
<proteinExistence type="inferred from homology"/>
<dbReference type="GO" id="GO:0046872">
    <property type="term" value="F:metal ion binding"/>
    <property type="evidence" value="ECO:0007669"/>
    <property type="project" value="UniProtKB-KW"/>
</dbReference>
<gene>
    <name evidence="6" type="ORF">ISU10_22515</name>
</gene>
<dbReference type="PANTHER" id="PTHR42978">
    <property type="entry name" value="QUORUM-QUENCHING LACTONASE YTNP-RELATED-RELATED"/>
    <property type="match status" value="1"/>
</dbReference>
<keyword evidence="4" id="KW-0862">Zinc</keyword>
<dbReference type="GO" id="GO:0016787">
    <property type="term" value="F:hydrolase activity"/>
    <property type="evidence" value="ECO:0007669"/>
    <property type="project" value="UniProtKB-KW"/>
</dbReference>
<dbReference type="Pfam" id="PF00753">
    <property type="entry name" value="Lactamase_B"/>
    <property type="match status" value="1"/>
</dbReference>
<dbReference type="AlphaFoldDB" id="A0A930VN29"/>
<reference evidence="6" key="1">
    <citation type="submission" date="2020-11" db="EMBL/GenBank/DDBJ databases">
        <title>Nocardioides cynanchi sp. nov., isolated from soil of rhizosphere of Cynanchum wilfordii.</title>
        <authorList>
            <person name="Lee J.-S."/>
            <person name="Suh M.K."/>
            <person name="Kim J.-S."/>
        </authorList>
    </citation>
    <scope>NUCLEOTIDE SEQUENCE</scope>
    <source>
        <strain evidence="6">KCTC 19276</strain>
    </source>
</reference>
<feature type="domain" description="Metallo-beta-lactamase" evidence="5">
    <location>
        <begin position="38"/>
        <end position="236"/>
    </location>
</feature>
<dbReference type="InterPro" id="IPR051013">
    <property type="entry name" value="MBL_superfamily_lactonases"/>
</dbReference>
<evidence type="ECO:0000259" key="5">
    <source>
        <dbReference type="SMART" id="SM00849"/>
    </source>
</evidence>
<evidence type="ECO:0000256" key="3">
    <source>
        <dbReference type="ARBA" id="ARBA00022801"/>
    </source>
</evidence>
<keyword evidence="7" id="KW-1185">Reference proteome</keyword>
<evidence type="ECO:0000313" key="6">
    <source>
        <dbReference type="EMBL" id="MBF4770554.1"/>
    </source>
</evidence>
<dbReference type="SUPFAM" id="SSF56281">
    <property type="entry name" value="Metallo-hydrolase/oxidoreductase"/>
    <property type="match status" value="1"/>
</dbReference>
<dbReference type="SMART" id="SM00849">
    <property type="entry name" value="Lactamase_B"/>
    <property type="match status" value="1"/>
</dbReference>
<dbReference type="InterPro" id="IPR036866">
    <property type="entry name" value="RibonucZ/Hydroxyglut_hydro"/>
</dbReference>
<accession>A0A930VN29</accession>
<evidence type="ECO:0000313" key="7">
    <source>
        <dbReference type="Proteomes" id="UP000660668"/>
    </source>
</evidence>
<protein>
    <submittedName>
        <fullName evidence="6">MBL fold metallo-hydrolase</fullName>
    </submittedName>
</protein>
<keyword evidence="2" id="KW-0479">Metal-binding</keyword>
<comment type="similarity">
    <text evidence="1">Belongs to the metallo-beta-lactamase superfamily.</text>
</comment>
<dbReference type="InterPro" id="IPR001279">
    <property type="entry name" value="Metallo-B-lactamas"/>
</dbReference>
<sequence>METTLAEAFPSASEEQLASARDLDPQTFGADGQWVLPFRAFVVVGPDDHVTIVDLGVGTSTSPAASWAPGQGRLPDGLTELGIAPADVGTVVLTHLHDDHVGWVLGRAGVPLFANAQHVIQSAEVAAVADDRTICEATVDPLRAAGLLRELDGPYALRPGIDLDPTPGHTVGHQSVWLSSGDDVLLLTGDVLVHAIQLLFPEVAYAAEADPVAGAATRRRVYDEARRRRAALATSHLTTPYIATPP</sequence>
<comment type="caution">
    <text evidence="6">The sequence shown here is derived from an EMBL/GenBank/DDBJ whole genome shotgun (WGS) entry which is preliminary data.</text>
</comment>
<dbReference type="Gene3D" id="3.60.15.10">
    <property type="entry name" value="Ribonuclease Z/Hydroxyacylglutathione hydrolase-like"/>
    <property type="match status" value="1"/>
</dbReference>